<dbReference type="PANTHER" id="PTHR34987:SF6">
    <property type="entry name" value="ALPHA-L-RHAMNOSIDASE SIX-HAIRPIN GLYCOSIDASE DOMAIN-CONTAINING PROTEIN"/>
    <property type="match status" value="1"/>
</dbReference>
<dbReference type="RefSeq" id="WP_130543499.1">
    <property type="nucleotide sequence ID" value="NZ_CP042431.1"/>
</dbReference>
<accession>A0A4Q7MLA0</accession>
<evidence type="ECO:0000259" key="1">
    <source>
        <dbReference type="Pfam" id="PF17389"/>
    </source>
</evidence>
<evidence type="ECO:0000313" key="2">
    <source>
        <dbReference type="EMBL" id="RZS69135.1"/>
    </source>
</evidence>
<gene>
    <name evidence="2" type="ORF">EV199_4961</name>
</gene>
<dbReference type="OrthoDB" id="9815420at2"/>
<dbReference type="Proteomes" id="UP000293874">
    <property type="component" value="Unassembled WGS sequence"/>
</dbReference>
<dbReference type="InterPro" id="IPR008928">
    <property type="entry name" value="6-hairpin_glycosidase_sf"/>
</dbReference>
<dbReference type="Gene3D" id="1.50.10.10">
    <property type="match status" value="1"/>
</dbReference>
<dbReference type="EMBL" id="SGXA01000003">
    <property type="protein sequence ID" value="RZS69135.1"/>
    <property type="molecule type" value="Genomic_DNA"/>
</dbReference>
<dbReference type="SUPFAM" id="SSF48208">
    <property type="entry name" value="Six-hairpin glycosidases"/>
    <property type="match status" value="1"/>
</dbReference>
<dbReference type="PANTHER" id="PTHR34987">
    <property type="entry name" value="C, PUTATIVE (AFU_ORTHOLOGUE AFUA_3G02880)-RELATED"/>
    <property type="match status" value="1"/>
</dbReference>
<keyword evidence="3" id="KW-1185">Reference proteome</keyword>
<proteinExistence type="predicted"/>
<dbReference type="Pfam" id="PF17389">
    <property type="entry name" value="Bac_rhamnosid6H"/>
    <property type="match status" value="1"/>
</dbReference>
<reference evidence="2 3" key="1">
    <citation type="submission" date="2019-02" db="EMBL/GenBank/DDBJ databases">
        <title>Genomic Encyclopedia of Type Strains, Phase IV (KMG-IV): sequencing the most valuable type-strain genomes for metagenomic binning, comparative biology and taxonomic classification.</title>
        <authorList>
            <person name="Goeker M."/>
        </authorList>
    </citation>
    <scope>NUCLEOTIDE SEQUENCE [LARGE SCALE GENOMIC DNA]</scope>
    <source>
        <strain evidence="2 3">DSM 18116</strain>
    </source>
</reference>
<feature type="domain" description="Alpha-L-rhamnosidase six-hairpin glycosidase" evidence="1">
    <location>
        <begin position="266"/>
        <end position="423"/>
    </location>
</feature>
<dbReference type="InterPro" id="IPR035396">
    <property type="entry name" value="Bac_rhamnosid6H"/>
</dbReference>
<organism evidence="2 3">
    <name type="scientific">Pseudobacter ginsenosidimutans</name>
    <dbReference type="NCBI Taxonomy" id="661488"/>
    <lineage>
        <taxon>Bacteria</taxon>
        <taxon>Pseudomonadati</taxon>
        <taxon>Bacteroidota</taxon>
        <taxon>Chitinophagia</taxon>
        <taxon>Chitinophagales</taxon>
        <taxon>Chitinophagaceae</taxon>
        <taxon>Pseudobacter</taxon>
    </lineage>
</organism>
<evidence type="ECO:0000313" key="3">
    <source>
        <dbReference type="Proteomes" id="UP000293874"/>
    </source>
</evidence>
<dbReference type="AlphaFoldDB" id="A0A4Q7MLA0"/>
<dbReference type="Gene3D" id="2.60.120.260">
    <property type="entry name" value="Galactose-binding domain-like"/>
    <property type="match status" value="1"/>
</dbReference>
<dbReference type="InterPro" id="IPR012341">
    <property type="entry name" value="6hp_glycosidase-like_sf"/>
</dbReference>
<sequence length="1006" mass="112498">MKFLLSHFLFFLTPLLLRSQEDLSLRYTGKATTALVGDGRFIIKVSADRFLAARGLKLEGMFRFFRQDEELLPSSTLWNSAVFPGGASYEIRVGRDTINITYGVLQGSGFTILVETSPLVDTRLSADPANSLLRNEEKEAGKKRTIFLQKDGKLPQLTSGSFRQALEQPYRSKLVLRSPQPTLDKAVAFSQSLLDLSYNGEMMYCELFRWLDIWARDLGSGLLPGALVSGREEMARKSLSYDLQRYAMMQPEDCKNSNDPSQGGTASEVGWTMRSIWTWYQFSGNLDTLKKDAALMRPWVNFWIKRDYDEDGLITDVTDFMDHMIMMLSTNGVQTLASNAMYASMLNYAALIEAAIGNSKDAKKLQTLYTRTVNALNTKYWNDDKGYFSNMLLWDGVCRRSSQASQAMLLKIGATDEQRSKQTLDFLKKHNWCDYGSVTIRPRMNHVGLDNDQNVRVWPWWNLWEAEARFKNNDTTGAWHLLDLAAATIEDEKYPGLLEETLDTTGISTGGNVFATAAGNLLETVVKDLLGVEAMVPGWTKVKVMPAVPSGWTSYDCSIPTPGGSLVLNYKDGKLNITVNDPRIKEVYVRNMESAVVTGAEKKLWQAPVPATFNYQPVSKKAVGPMKQGKAVVFYDPRFHTVAPGLNIEQLNIDQLEKLPGGPIAKLVITGNRLPLFTYSGKPVKAILEKFVEQGGTVVFYGASTNAKTDEDGAGILGEQCGIIDWYQYLAERKKTALSNWQKKDGYYTTSFSLPAAYADGPLYIELGALAGLDSVFINNQPVANYRDMEPFIRHEYPTKTGYPDTHRYKMLSRLYIIRPGTTAWQAFRFNQQNTITVKLINDGLKMGIPEQNQANIGVMTNEKSWQPIDEALPGLGLSTPKRKGINYWGSEQFFNSWSTKNGLFGFAVNGSGISFEKHTGLEGIDQVNIPVSTAYTDFTLFQPWNFEVLAYTTTNEHLLYPATTERYPCIARIANTNGGGYLLITPAVVGQPIGETILKKLQIIP</sequence>
<name>A0A4Q7MLA0_9BACT</name>
<comment type="caution">
    <text evidence="2">The sequence shown here is derived from an EMBL/GenBank/DDBJ whole genome shotgun (WGS) entry which is preliminary data.</text>
</comment>
<dbReference type="GO" id="GO:0005975">
    <property type="term" value="P:carbohydrate metabolic process"/>
    <property type="evidence" value="ECO:0007669"/>
    <property type="project" value="InterPro"/>
</dbReference>
<protein>
    <submittedName>
        <fullName evidence="2">Alpha-L-rhamnosidase-like protein</fullName>
    </submittedName>
</protein>